<keyword evidence="4" id="KW-1185">Reference proteome</keyword>
<feature type="domain" description="Putative Flp pilus-assembly TadG-like N-terminal" evidence="2">
    <location>
        <begin position="16"/>
        <end position="62"/>
    </location>
</feature>
<organism evidence="3 4">
    <name type="scientific">Lacipirellula parvula</name>
    <dbReference type="NCBI Taxonomy" id="2650471"/>
    <lineage>
        <taxon>Bacteria</taxon>
        <taxon>Pseudomonadati</taxon>
        <taxon>Planctomycetota</taxon>
        <taxon>Planctomycetia</taxon>
        <taxon>Pirellulales</taxon>
        <taxon>Lacipirellulaceae</taxon>
        <taxon>Lacipirellula</taxon>
    </lineage>
</organism>
<name>A0A5K7XAT5_9BACT</name>
<evidence type="ECO:0000313" key="4">
    <source>
        <dbReference type="Proteomes" id="UP000326837"/>
    </source>
</evidence>
<dbReference type="InterPro" id="IPR028087">
    <property type="entry name" value="Tad_N"/>
</dbReference>
<proteinExistence type="predicted"/>
<protein>
    <recommendedName>
        <fullName evidence="2">Putative Flp pilus-assembly TadG-like N-terminal domain-containing protein</fullName>
    </recommendedName>
</protein>
<sequence length="565" mass="58597">MNPNSNRINAKKRRHGNVLVLLAILLPVLIGIVGLVIDGGMMMDQYRDLQHASDAGATTAATELRLAHGATAARSAATSAVQIAHEKADADVTVHIPPTTGPFAGNSNYVEVISESTYKTHLMPVLGGAINRTLQVRSVAGVRDATAQAAIVILDPNPSGISVASAATIVANINLASLVNQLPLNSLLTPLGLGGLLNTLRNNIVTALNGVLPSLLGDLTLPALPTLTAGFEVEGLGRLKVDGAILVNTEWGGKDEHGATAGINSPLPYGVACMPLLATTKVLARDLRVVGGVDAVNNYGAYQNGGSHPLQASRLAVADPYKDLPQPTLAGATQNGHKVLIKLVSLGPVLGSLSALLQGILQPVLDPVLLNPGTLNPGVYDSLTIVSLGEVKFNPGVYIIRSRSPITQMSLCVVGGWIKADGVMFYITESPTYNAATGSPDASDSQTATPANLLGSVVPSVLLAPLLPGSTIAGLKSASSPFDGMLIYQRRIDRRPIILSGLKLLGGGAISGSIYAKWGHVIFLSGLGTYDLRFVCGTMRVLTVGETTLAPTKKLPAAQDVFLVE</sequence>
<reference evidence="4" key="1">
    <citation type="submission" date="2019-10" db="EMBL/GenBank/DDBJ databases">
        <title>Lacipirellula parvula gen. nov., sp. nov., representing a lineage of planctomycetes widespread in freshwater anoxic habitats, and description of the family Lacipirellulaceae.</title>
        <authorList>
            <person name="Dedysh S.N."/>
            <person name="Kulichevskaya I.S."/>
            <person name="Beletsky A.V."/>
            <person name="Rakitin A.L."/>
            <person name="Mardanov A.V."/>
            <person name="Ivanova A.A."/>
            <person name="Saltykova V.X."/>
            <person name="Rijpstra W.I.C."/>
            <person name="Sinninghe Damste J.S."/>
            <person name="Ravin N.V."/>
        </authorList>
    </citation>
    <scope>NUCLEOTIDE SEQUENCE [LARGE SCALE GENOMIC DNA]</scope>
    <source>
        <strain evidence="4">PX69</strain>
    </source>
</reference>
<keyword evidence="1" id="KW-0472">Membrane</keyword>
<gene>
    <name evidence="3" type="ORF">PLANPX_2689</name>
</gene>
<dbReference type="RefSeq" id="WP_152098931.1">
    <property type="nucleotide sequence ID" value="NZ_AP021861.1"/>
</dbReference>
<evidence type="ECO:0000313" key="3">
    <source>
        <dbReference type="EMBL" id="BBO33077.1"/>
    </source>
</evidence>
<evidence type="ECO:0000259" key="2">
    <source>
        <dbReference type="Pfam" id="PF13400"/>
    </source>
</evidence>
<dbReference type="Proteomes" id="UP000326837">
    <property type="component" value="Chromosome"/>
</dbReference>
<evidence type="ECO:0000256" key="1">
    <source>
        <dbReference type="SAM" id="Phobius"/>
    </source>
</evidence>
<dbReference type="EMBL" id="AP021861">
    <property type="protein sequence ID" value="BBO33077.1"/>
    <property type="molecule type" value="Genomic_DNA"/>
</dbReference>
<dbReference type="Pfam" id="PF13400">
    <property type="entry name" value="Tad"/>
    <property type="match status" value="1"/>
</dbReference>
<feature type="transmembrane region" description="Helical" evidence="1">
    <location>
        <begin position="16"/>
        <end position="37"/>
    </location>
</feature>
<keyword evidence="1" id="KW-1133">Transmembrane helix</keyword>
<keyword evidence="1" id="KW-0812">Transmembrane</keyword>
<dbReference type="AlphaFoldDB" id="A0A5K7XAT5"/>
<dbReference type="KEGG" id="lpav:PLANPX_2689"/>
<accession>A0A5K7XAT5</accession>